<organism evidence="1 2">
    <name type="scientific">Glonium stellatum</name>
    <dbReference type="NCBI Taxonomy" id="574774"/>
    <lineage>
        <taxon>Eukaryota</taxon>
        <taxon>Fungi</taxon>
        <taxon>Dikarya</taxon>
        <taxon>Ascomycota</taxon>
        <taxon>Pezizomycotina</taxon>
        <taxon>Dothideomycetes</taxon>
        <taxon>Pleosporomycetidae</taxon>
        <taxon>Gloniales</taxon>
        <taxon>Gloniaceae</taxon>
        <taxon>Glonium</taxon>
    </lineage>
</organism>
<dbReference type="EMBL" id="KV749386">
    <property type="protein sequence ID" value="OCL09634.1"/>
    <property type="molecule type" value="Genomic_DNA"/>
</dbReference>
<gene>
    <name evidence="1" type="ORF">AOQ84DRAFT_438851</name>
</gene>
<evidence type="ECO:0000313" key="2">
    <source>
        <dbReference type="Proteomes" id="UP000250140"/>
    </source>
</evidence>
<evidence type="ECO:0000313" key="1">
    <source>
        <dbReference type="EMBL" id="OCL09634.1"/>
    </source>
</evidence>
<reference evidence="1 2" key="1">
    <citation type="journal article" date="2016" name="Nat. Commun.">
        <title>Ectomycorrhizal ecology is imprinted in the genome of the dominant symbiotic fungus Cenococcum geophilum.</title>
        <authorList>
            <consortium name="DOE Joint Genome Institute"/>
            <person name="Peter M."/>
            <person name="Kohler A."/>
            <person name="Ohm R.A."/>
            <person name="Kuo A."/>
            <person name="Krutzmann J."/>
            <person name="Morin E."/>
            <person name="Arend M."/>
            <person name="Barry K.W."/>
            <person name="Binder M."/>
            <person name="Choi C."/>
            <person name="Clum A."/>
            <person name="Copeland A."/>
            <person name="Grisel N."/>
            <person name="Haridas S."/>
            <person name="Kipfer T."/>
            <person name="LaButti K."/>
            <person name="Lindquist E."/>
            <person name="Lipzen A."/>
            <person name="Maire R."/>
            <person name="Meier B."/>
            <person name="Mihaltcheva S."/>
            <person name="Molinier V."/>
            <person name="Murat C."/>
            <person name="Poggeler S."/>
            <person name="Quandt C.A."/>
            <person name="Sperisen C."/>
            <person name="Tritt A."/>
            <person name="Tisserant E."/>
            <person name="Crous P.W."/>
            <person name="Henrissat B."/>
            <person name="Nehls U."/>
            <person name="Egli S."/>
            <person name="Spatafora J.W."/>
            <person name="Grigoriev I.V."/>
            <person name="Martin F.M."/>
        </authorList>
    </citation>
    <scope>NUCLEOTIDE SEQUENCE [LARGE SCALE GENOMIC DNA]</scope>
    <source>
        <strain evidence="1 2">CBS 207.34</strain>
    </source>
</reference>
<proteinExistence type="predicted"/>
<dbReference type="Proteomes" id="UP000250140">
    <property type="component" value="Unassembled WGS sequence"/>
</dbReference>
<dbReference type="OrthoDB" id="3734023at2759"/>
<dbReference type="AlphaFoldDB" id="A0A8E2JUH0"/>
<name>A0A8E2JUH0_9PEZI</name>
<sequence>MVCLLLVRPPSLVHPQMYRIPHLYHRLQSASLNSSQSILRVFPRETPLATSPLVGLNSFELFLPGLLSSVLEFCRWGSATRPAEWIRRLAIVVNEDATFQWERKGADRYQVISHDQFEEGVSKHKRALYSSLLQVPHLERLELRIEKAFEGPLEARDFSPILYQLHKIRPNIRVTVSISFDALLSHAWCNESWSSNDEDPFVPAGSSDCTVLFDAPSDEDRAYVAEFLVDEDMPRGREAVRGLLDESLGGRKLLQAYYAVHEPSLFKVDMEIHWGIYCTYQRVRGMRENEIK</sequence>
<keyword evidence="2" id="KW-1185">Reference proteome</keyword>
<accession>A0A8E2JUH0</accession>
<protein>
    <submittedName>
        <fullName evidence="1">Uncharacterized protein</fullName>
    </submittedName>
</protein>